<dbReference type="Proteomes" id="UP000268014">
    <property type="component" value="Unassembled WGS sequence"/>
</dbReference>
<dbReference type="WBParaSite" id="HPLM_0000761401-mRNA-1">
    <property type="protein sequence ID" value="HPLM_0000761401-mRNA-1"/>
    <property type="gene ID" value="HPLM_0000761401"/>
</dbReference>
<evidence type="ECO:0000313" key="2">
    <source>
        <dbReference type="Proteomes" id="UP000268014"/>
    </source>
</evidence>
<protein>
    <submittedName>
        <fullName evidence="3">G_PROTEIN_RECEP_F1_2 domain-containing protein</fullName>
    </submittedName>
</protein>
<dbReference type="EMBL" id="UZAF01016693">
    <property type="protein sequence ID" value="VDO32424.1"/>
    <property type="molecule type" value="Genomic_DNA"/>
</dbReference>
<sequence>MLENAFILSKFHRSMRCFVVPFQRRTFASFCWLFEASSNIRRGCCCCCGCCCGDCCCCCCLRLQGRMNERASS</sequence>
<accession>A0A0N4WB17</accession>
<name>A0A0N4WB17_HAEPC</name>
<gene>
    <name evidence="1" type="ORF">HPLM_LOCUS7606</name>
</gene>
<organism evidence="3">
    <name type="scientific">Haemonchus placei</name>
    <name type="common">Barber's pole worm</name>
    <dbReference type="NCBI Taxonomy" id="6290"/>
    <lineage>
        <taxon>Eukaryota</taxon>
        <taxon>Metazoa</taxon>
        <taxon>Ecdysozoa</taxon>
        <taxon>Nematoda</taxon>
        <taxon>Chromadorea</taxon>
        <taxon>Rhabditida</taxon>
        <taxon>Rhabditina</taxon>
        <taxon>Rhabditomorpha</taxon>
        <taxon>Strongyloidea</taxon>
        <taxon>Trichostrongylidae</taxon>
        <taxon>Haemonchus</taxon>
    </lineage>
</organism>
<proteinExistence type="predicted"/>
<evidence type="ECO:0000313" key="3">
    <source>
        <dbReference type="WBParaSite" id="HPLM_0000761401-mRNA-1"/>
    </source>
</evidence>
<keyword evidence="2" id="KW-1185">Reference proteome</keyword>
<evidence type="ECO:0000313" key="1">
    <source>
        <dbReference type="EMBL" id="VDO32424.1"/>
    </source>
</evidence>
<reference evidence="3" key="1">
    <citation type="submission" date="2017-02" db="UniProtKB">
        <authorList>
            <consortium name="WormBaseParasite"/>
        </authorList>
    </citation>
    <scope>IDENTIFICATION</scope>
</reference>
<reference evidence="1 2" key="2">
    <citation type="submission" date="2018-11" db="EMBL/GenBank/DDBJ databases">
        <authorList>
            <consortium name="Pathogen Informatics"/>
        </authorList>
    </citation>
    <scope>NUCLEOTIDE SEQUENCE [LARGE SCALE GENOMIC DNA]</scope>
    <source>
        <strain evidence="1 2">MHpl1</strain>
    </source>
</reference>
<dbReference type="AlphaFoldDB" id="A0A0N4WB17"/>